<organism evidence="1 2">
    <name type="scientific">Arthrobacter mangrovi</name>
    <dbReference type="NCBI Taxonomy" id="2966350"/>
    <lineage>
        <taxon>Bacteria</taxon>
        <taxon>Bacillati</taxon>
        <taxon>Actinomycetota</taxon>
        <taxon>Actinomycetes</taxon>
        <taxon>Micrococcales</taxon>
        <taxon>Micrococcaceae</taxon>
        <taxon>Arthrobacter</taxon>
    </lineage>
</organism>
<dbReference type="Proteomes" id="UP001209654">
    <property type="component" value="Unassembled WGS sequence"/>
</dbReference>
<sequence length="154" mass="16125">MSQNPDSALRSIELARTATGRYTARNAAGAEVEFGQGEGLLSPVELLLAAIAGCSAIDVDTATSRSSEPSEFRIEATGNKIVEENGANRMEDLNLSFKLSFPDDDGGRKAAGMVERLVALSHDKYCTVSRTVEHGTAVGHDISVGIDGVADGAK</sequence>
<dbReference type="RefSeq" id="WP_264796370.1">
    <property type="nucleotide sequence ID" value="NZ_BRVS01000014.1"/>
</dbReference>
<accession>A0ABQ5MX52</accession>
<dbReference type="Gene3D" id="3.30.300.20">
    <property type="match status" value="1"/>
</dbReference>
<evidence type="ECO:0000313" key="2">
    <source>
        <dbReference type="Proteomes" id="UP001209654"/>
    </source>
</evidence>
<comment type="caution">
    <text evidence="1">The sequence shown here is derived from an EMBL/GenBank/DDBJ whole genome shotgun (WGS) entry which is preliminary data.</text>
</comment>
<name>A0ABQ5MX52_9MICC</name>
<dbReference type="Pfam" id="PF02566">
    <property type="entry name" value="OsmC"/>
    <property type="match status" value="1"/>
</dbReference>
<proteinExistence type="predicted"/>
<reference evidence="1 2" key="1">
    <citation type="journal article" date="2023" name="Int. J. Syst. Evol. Microbiol.">
        <title>Arthrobacter mangrovi sp. nov., an actinobacterium isolated from the rhizosphere of a mangrove.</title>
        <authorList>
            <person name="Hamada M."/>
            <person name="Saitou S."/>
            <person name="Enomoto N."/>
            <person name="Nanri K."/>
            <person name="Hidaka K."/>
            <person name="Miura T."/>
            <person name="Tamura T."/>
        </authorList>
    </citation>
    <scope>NUCLEOTIDE SEQUENCE [LARGE SCALE GENOMIC DNA]</scope>
    <source>
        <strain evidence="1 2">NBRC 112813</strain>
    </source>
</reference>
<evidence type="ECO:0000313" key="1">
    <source>
        <dbReference type="EMBL" id="GLB68267.1"/>
    </source>
</evidence>
<protein>
    <submittedName>
        <fullName evidence="1">Osmotically inducible protein C</fullName>
    </submittedName>
</protein>
<dbReference type="SUPFAM" id="SSF82784">
    <property type="entry name" value="OsmC-like"/>
    <property type="match status" value="1"/>
</dbReference>
<dbReference type="InterPro" id="IPR015946">
    <property type="entry name" value="KH_dom-like_a/b"/>
</dbReference>
<gene>
    <name evidence="1" type="ORF">AHIS1636_27090</name>
</gene>
<dbReference type="PANTHER" id="PTHR34352">
    <property type="entry name" value="PROTEIN YHFA"/>
    <property type="match status" value="1"/>
</dbReference>
<dbReference type="EMBL" id="BRVS01000014">
    <property type="protein sequence ID" value="GLB68267.1"/>
    <property type="molecule type" value="Genomic_DNA"/>
</dbReference>
<dbReference type="InterPro" id="IPR036102">
    <property type="entry name" value="OsmC/Ohrsf"/>
</dbReference>
<keyword evidence="2" id="KW-1185">Reference proteome</keyword>
<dbReference type="InterPro" id="IPR003718">
    <property type="entry name" value="OsmC/Ohr_fam"/>
</dbReference>
<dbReference type="PANTHER" id="PTHR34352:SF1">
    <property type="entry name" value="PROTEIN YHFA"/>
    <property type="match status" value="1"/>
</dbReference>